<evidence type="ECO:0000313" key="2">
    <source>
        <dbReference type="Proteomes" id="UP001153069"/>
    </source>
</evidence>
<reference evidence="1" key="1">
    <citation type="submission" date="2020-06" db="EMBL/GenBank/DDBJ databases">
        <authorList>
            <consortium name="Plant Systems Biology data submission"/>
        </authorList>
    </citation>
    <scope>NUCLEOTIDE SEQUENCE</scope>
    <source>
        <strain evidence="1">D6</strain>
    </source>
</reference>
<gene>
    <name evidence="1" type="ORF">SEMRO_1071_G237990.1</name>
</gene>
<accession>A0A9N8HRG3</accession>
<protein>
    <submittedName>
        <fullName evidence="1">Uncharacterized protein</fullName>
    </submittedName>
</protein>
<dbReference type="Proteomes" id="UP001153069">
    <property type="component" value="Unassembled WGS sequence"/>
</dbReference>
<name>A0A9N8HRG3_9STRA</name>
<comment type="caution">
    <text evidence="1">The sequence shown here is derived from an EMBL/GenBank/DDBJ whole genome shotgun (WGS) entry which is preliminary data.</text>
</comment>
<keyword evidence="2" id="KW-1185">Reference proteome</keyword>
<dbReference type="EMBL" id="CAICTM010001069">
    <property type="protein sequence ID" value="CAB9520078.1"/>
    <property type="molecule type" value="Genomic_DNA"/>
</dbReference>
<sequence>MSSSYVWVQLYYKHEGREDLELKGGRFDIGIADIKNGNISGLTKKVKEERQVALSHCDAADLSVYPDGTTSFSQDNAVDPGGDVSPDTTSKHPLIVVASAPKQADASGVSADQISSLVAFAQEELDNRTKHKAISEASVQFAASILAGNGIQTVVEDPIREAGSLVHPPKFSWEVSEHAGTPGVMKWANEHLLAGEKEYGLKVVTGAMFPKVKGNRKSTAGKGDIAIGKLENMEFYDHGGKAWEDFMKLIKSAEIRQLQNPPPPSLAAIKEDNKGEEDEQNLDGFAIPAHEKKRQRALDDQAMLERMADHLGELYGERLQLSRRGLMLKQGFLTTISRIMKVLTEHAYYGKVLVSILWYQT</sequence>
<organism evidence="1 2">
    <name type="scientific">Seminavis robusta</name>
    <dbReference type="NCBI Taxonomy" id="568900"/>
    <lineage>
        <taxon>Eukaryota</taxon>
        <taxon>Sar</taxon>
        <taxon>Stramenopiles</taxon>
        <taxon>Ochrophyta</taxon>
        <taxon>Bacillariophyta</taxon>
        <taxon>Bacillariophyceae</taxon>
        <taxon>Bacillariophycidae</taxon>
        <taxon>Naviculales</taxon>
        <taxon>Naviculaceae</taxon>
        <taxon>Seminavis</taxon>
    </lineage>
</organism>
<dbReference type="AlphaFoldDB" id="A0A9N8HRG3"/>
<evidence type="ECO:0000313" key="1">
    <source>
        <dbReference type="EMBL" id="CAB9520078.1"/>
    </source>
</evidence>
<proteinExistence type="predicted"/>